<feature type="domain" description="HTH merR-type" evidence="1">
    <location>
        <begin position="4"/>
        <end position="65"/>
    </location>
</feature>
<dbReference type="InterPro" id="IPR009061">
    <property type="entry name" value="DNA-bd_dom_put_sf"/>
</dbReference>
<evidence type="ECO:0000259" key="1">
    <source>
        <dbReference type="Pfam" id="PF13411"/>
    </source>
</evidence>
<dbReference type="Gene3D" id="1.10.1660.10">
    <property type="match status" value="1"/>
</dbReference>
<dbReference type="Pfam" id="PF13411">
    <property type="entry name" value="MerR_1"/>
    <property type="match status" value="1"/>
</dbReference>
<evidence type="ECO:0000313" key="2">
    <source>
        <dbReference type="EMBL" id="MER0124153.1"/>
    </source>
</evidence>
<reference evidence="2 3" key="1">
    <citation type="submission" date="2024-06" db="EMBL/GenBank/DDBJ databases">
        <title>Fanconibacter daqui strain Q02 whole shotgun sequencing project.</title>
        <authorList>
            <person name="Rodrigues J.W.A."/>
            <person name="Viana L.C."/>
            <person name="Vieira E.C."/>
            <person name="Souza F.O.L."/>
            <person name="Alegria O.C."/>
            <person name="Patroca S."/>
            <person name="Cruz A.C.R."/>
            <person name="Nunes A.R.C."/>
        </authorList>
    </citation>
    <scope>NUCLEOTIDE SEQUENCE [LARGE SCALE GENOMIC DNA]</scope>
    <source>
        <strain evidence="2 3">Q02</strain>
    </source>
</reference>
<dbReference type="SUPFAM" id="SSF46955">
    <property type="entry name" value="Putative DNA-binding domain"/>
    <property type="match status" value="1"/>
</dbReference>
<dbReference type="Proteomes" id="UP001447374">
    <property type="component" value="Unassembled WGS sequence"/>
</dbReference>
<keyword evidence="3" id="KW-1185">Reference proteome</keyword>
<sequence>MFISASTVCNMVDVLPATLKYWRFASLIPSPCAKGYSEAQVAQIRVIRALTSSGDTLSEIHTLLHDSWQYRPSGWEKRRQEFIFQLKFGTDQTRDGFIWKLYSTYSPEDIKAFILAPLATWLCEEGEGKQTLRPRFIACLLNHTHRLLRNEQSEKYAQPLLGIIKSLNLQPPSYCCQGSERVNPARKNTIGSLSDLAARPVRQ</sequence>
<protein>
    <submittedName>
        <fullName evidence="2">MerR family transcriptional regulator</fullName>
    </submittedName>
</protein>
<evidence type="ECO:0000313" key="3">
    <source>
        <dbReference type="Proteomes" id="UP001447374"/>
    </source>
</evidence>
<name>A0ABV1PH31_9ENTR</name>
<dbReference type="EMBL" id="JBEHGX010000001">
    <property type="protein sequence ID" value="MER0124153.1"/>
    <property type="molecule type" value="Genomic_DNA"/>
</dbReference>
<organism evidence="2 3">
    <name type="scientific">Franconibacter daqui</name>
    <dbReference type="NCBI Taxonomy" id="2047724"/>
    <lineage>
        <taxon>Bacteria</taxon>
        <taxon>Pseudomonadati</taxon>
        <taxon>Pseudomonadota</taxon>
        <taxon>Gammaproteobacteria</taxon>
        <taxon>Enterobacterales</taxon>
        <taxon>Enterobacteriaceae</taxon>
        <taxon>Franconibacter</taxon>
    </lineage>
</organism>
<dbReference type="RefSeq" id="WP_268237245.1">
    <property type="nucleotide sequence ID" value="NZ_BMKJ01000001.1"/>
</dbReference>
<proteinExistence type="predicted"/>
<comment type="caution">
    <text evidence="2">The sequence shown here is derived from an EMBL/GenBank/DDBJ whole genome shotgun (WGS) entry which is preliminary data.</text>
</comment>
<gene>
    <name evidence="2" type="ORF">ABQG75_00135</name>
</gene>
<dbReference type="InterPro" id="IPR000551">
    <property type="entry name" value="MerR-type_HTH_dom"/>
</dbReference>
<accession>A0ABV1PH31</accession>